<dbReference type="PRINTS" id="PR00741">
    <property type="entry name" value="GLHYDRLASE29"/>
</dbReference>
<dbReference type="SMART" id="SM00812">
    <property type="entry name" value="Alpha_L_fucos"/>
    <property type="match status" value="1"/>
</dbReference>
<dbReference type="InterPro" id="IPR057739">
    <property type="entry name" value="Glyco_hydro_29_N"/>
</dbReference>
<dbReference type="Pfam" id="PF01120">
    <property type="entry name" value="Alpha_L_fucos"/>
    <property type="match status" value="1"/>
</dbReference>
<gene>
    <name evidence="8" type="ORF">C5749_05490</name>
</gene>
<dbReference type="RefSeq" id="WP_105723726.1">
    <property type="nucleotide sequence ID" value="NZ_PVBS01000001.1"/>
</dbReference>
<dbReference type="EC" id="3.2.1.51" evidence="3"/>
<proteinExistence type="inferred from homology"/>
<comment type="similarity">
    <text evidence="2">Belongs to the glycosyl hydrolase 29 family.</text>
</comment>
<comment type="function">
    <text evidence="1">Alpha-L-fucosidase is responsible for hydrolyzing the alpha-1,6-linked fucose joined to the reducing-end N-acetylglucosamine of the carbohydrate moieties of glycoproteins.</text>
</comment>
<evidence type="ECO:0000256" key="4">
    <source>
        <dbReference type="ARBA" id="ARBA00022729"/>
    </source>
</evidence>
<keyword evidence="5" id="KW-0378">Hydrolase</keyword>
<accession>A0A2S9JTT0</accession>
<reference evidence="8 9" key="1">
    <citation type="submission" date="2018-02" db="EMBL/GenBank/DDBJ databases">
        <title>The draft genome of Sphingobacterium gobiense H7.</title>
        <authorList>
            <person name="Li L."/>
            <person name="Liu L."/>
            <person name="Zhang X."/>
            <person name="Wang T."/>
            <person name="Liang L."/>
        </authorList>
    </citation>
    <scope>NUCLEOTIDE SEQUENCE [LARGE SCALE GENOMIC DNA]</scope>
    <source>
        <strain evidence="8 9">ACCC 05757</strain>
    </source>
</reference>
<dbReference type="InterPro" id="IPR016286">
    <property type="entry name" value="FUC_metazoa-typ"/>
</dbReference>
<dbReference type="Gene3D" id="2.60.40.1180">
    <property type="entry name" value="Golgi alpha-mannosidase II"/>
    <property type="match status" value="1"/>
</dbReference>
<sequence>MKYQIIIYLLLLLHIKDLTAQTKSEPFEGVPGWLETQEKRLAWFQDARFGVFIHWGLYSAAGGVFKGETYPQHYAEWIQTWGKIPSKQYTEHLKPKFTLRDFDPKQWAKLVKKSGAKYMVLTARHHEGFSLFNSNQPFALQNDVTGTANLSPAGRDLYREIMEAFQQEGLKTGAYYSLLDWQHPDSYEAFRLNPNPTGHVPDHERYKDYMYGQIKELANNYGSLDVLWADFSSKDHEGESWGTKRILTDLIKWQPNILINNRFWNGLENKNGDIGTPEKYVPPTGISGTNWEVNHTMNESYGYSAHDQNWKSFPQIMRLLVETVSKGGNFLLNVGPDGNGKIPDQAVEILERVGKWMSVNSESIYGTQASPFRKLDWGYCTIKENKLYLHVFDIPSSNIINIPLKNTVKSVQELGAEHSQMETVPQEIGIGISIPPFSLENGPKVLVMEVEGALEMEESVTQALSDGRIVLSADNADIQTAHGMRISGARHDFKRPNAVAGWSHTDDKVSWKVKIQRPGQYDVLINYLPLPEHGGTVVFHTESSKLTYNFEAKEGKSFEEARIGTIEIPQKAIGEPFLPFVLEALSIEGDALPEISAVSLVPKQD</sequence>
<organism evidence="8 9">
    <name type="scientific">Sphingobacterium gobiense</name>
    <dbReference type="NCBI Taxonomy" id="1382456"/>
    <lineage>
        <taxon>Bacteria</taxon>
        <taxon>Pseudomonadati</taxon>
        <taxon>Bacteroidota</taxon>
        <taxon>Sphingobacteriia</taxon>
        <taxon>Sphingobacteriales</taxon>
        <taxon>Sphingobacteriaceae</taxon>
        <taxon>Sphingobacterium</taxon>
    </lineage>
</organism>
<evidence type="ECO:0000313" key="9">
    <source>
        <dbReference type="Proteomes" id="UP000238642"/>
    </source>
</evidence>
<evidence type="ECO:0000256" key="6">
    <source>
        <dbReference type="ARBA" id="ARBA00023295"/>
    </source>
</evidence>
<feature type="domain" description="Glycoside hydrolase family 29 N-terminal" evidence="7">
    <location>
        <begin position="35"/>
        <end position="362"/>
    </location>
</feature>
<dbReference type="InterPro" id="IPR017853">
    <property type="entry name" value="GH"/>
</dbReference>
<protein>
    <recommendedName>
        <fullName evidence="3">alpha-L-fucosidase</fullName>
        <ecNumber evidence="3">3.2.1.51</ecNumber>
    </recommendedName>
</protein>
<dbReference type="AlphaFoldDB" id="A0A2S9JTT0"/>
<dbReference type="GO" id="GO:0005764">
    <property type="term" value="C:lysosome"/>
    <property type="evidence" value="ECO:0007669"/>
    <property type="project" value="TreeGrafter"/>
</dbReference>
<dbReference type="SUPFAM" id="SSF51445">
    <property type="entry name" value="(Trans)glycosidases"/>
    <property type="match status" value="1"/>
</dbReference>
<dbReference type="Gene3D" id="3.20.20.80">
    <property type="entry name" value="Glycosidases"/>
    <property type="match status" value="1"/>
</dbReference>
<dbReference type="GO" id="GO:0004560">
    <property type="term" value="F:alpha-L-fucosidase activity"/>
    <property type="evidence" value="ECO:0007669"/>
    <property type="project" value="InterPro"/>
</dbReference>
<evidence type="ECO:0000256" key="5">
    <source>
        <dbReference type="ARBA" id="ARBA00022801"/>
    </source>
</evidence>
<keyword evidence="9" id="KW-1185">Reference proteome</keyword>
<dbReference type="PANTHER" id="PTHR10030">
    <property type="entry name" value="ALPHA-L-FUCOSIDASE"/>
    <property type="match status" value="1"/>
</dbReference>
<dbReference type="PANTHER" id="PTHR10030:SF37">
    <property type="entry name" value="ALPHA-L-FUCOSIDASE-RELATED"/>
    <property type="match status" value="1"/>
</dbReference>
<dbReference type="EMBL" id="PVBS01000001">
    <property type="protein sequence ID" value="PRD56684.1"/>
    <property type="molecule type" value="Genomic_DNA"/>
</dbReference>
<dbReference type="InterPro" id="IPR000933">
    <property type="entry name" value="Glyco_hydro_29"/>
</dbReference>
<evidence type="ECO:0000256" key="1">
    <source>
        <dbReference type="ARBA" id="ARBA00004071"/>
    </source>
</evidence>
<dbReference type="GO" id="GO:0016139">
    <property type="term" value="P:glycoside catabolic process"/>
    <property type="evidence" value="ECO:0007669"/>
    <property type="project" value="TreeGrafter"/>
</dbReference>
<dbReference type="OrthoDB" id="107551at2"/>
<dbReference type="InterPro" id="IPR013780">
    <property type="entry name" value="Glyco_hydro_b"/>
</dbReference>
<evidence type="ECO:0000256" key="3">
    <source>
        <dbReference type="ARBA" id="ARBA00012662"/>
    </source>
</evidence>
<keyword evidence="6" id="KW-0326">Glycosidase</keyword>
<evidence type="ECO:0000259" key="7">
    <source>
        <dbReference type="Pfam" id="PF01120"/>
    </source>
</evidence>
<name>A0A2S9JTT0_9SPHI</name>
<evidence type="ECO:0000313" key="8">
    <source>
        <dbReference type="EMBL" id="PRD56684.1"/>
    </source>
</evidence>
<dbReference type="GO" id="GO:0006004">
    <property type="term" value="P:fucose metabolic process"/>
    <property type="evidence" value="ECO:0007669"/>
    <property type="project" value="InterPro"/>
</dbReference>
<keyword evidence="4" id="KW-0732">Signal</keyword>
<comment type="caution">
    <text evidence="8">The sequence shown here is derived from an EMBL/GenBank/DDBJ whole genome shotgun (WGS) entry which is preliminary data.</text>
</comment>
<evidence type="ECO:0000256" key="2">
    <source>
        <dbReference type="ARBA" id="ARBA00007951"/>
    </source>
</evidence>
<dbReference type="Proteomes" id="UP000238642">
    <property type="component" value="Unassembled WGS sequence"/>
</dbReference>